<keyword evidence="2 5" id="KW-0808">Transferase</keyword>
<evidence type="ECO:0000256" key="4">
    <source>
        <dbReference type="ARBA" id="ARBA00023315"/>
    </source>
</evidence>
<evidence type="ECO:0000256" key="5">
    <source>
        <dbReference type="RuleBase" id="RU367021"/>
    </source>
</evidence>
<dbReference type="InterPro" id="IPR024688">
    <property type="entry name" value="Mac_dom"/>
</dbReference>
<keyword evidence="8" id="KW-1185">Reference proteome</keyword>
<dbReference type="SMART" id="SM01266">
    <property type="entry name" value="Mac"/>
    <property type="match status" value="1"/>
</dbReference>
<dbReference type="Gene3D" id="2.160.10.10">
    <property type="entry name" value="Hexapeptide repeat proteins"/>
    <property type="match status" value="1"/>
</dbReference>
<dbReference type="GO" id="GO:0008870">
    <property type="term" value="F:galactoside O-acetyltransferase activity"/>
    <property type="evidence" value="ECO:0007669"/>
    <property type="project" value="TreeGrafter"/>
</dbReference>
<proteinExistence type="inferred from homology"/>
<dbReference type="KEGG" id="ctc:CTC_00916"/>
<dbReference type="InterPro" id="IPR018357">
    <property type="entry name" value="Hexapep_transf_CS"/>
</dbReference>
<reference evidence="7 8" key="1">
    <citation type="journal article" date="2003" name="Proc. Natl. Acad. Sci. U.S.A.">
        <title>The genome sequence of Clostridium tetani, the causative agent of tetanus disease.</title>
        <authorList>
            <person name="Brueggemann H."/>
            <person name="Baumer S."/>
            <person name="Fricke W.F."/>
            <person name="Wiezer A."/>
            <person name="Liesegang H."/>
            <person name="Decker I."/>
            <person name="Herzberg C."/>
            <person name="Martinez-Arias R."/>
            <person name="Merkl R."/>
            <person name="Henne A."/>
            <person name="Gottschalk G."/>
        </authorList>
    </citation>
    <scope>NUCLEOTIDE SEQUENCE [LARGE SCALE GENOMIC DNA]</scope>
    <source>
        <strain evidence="8">Massachusetts / E88</strain>
    </source>
</reference>
<dbReference type="Proteomes" id="UP000001412">
    <property type="component" value="Chromosome"/>
</dbReference>
<protein>
    <recommendedName>
        <fullName evidence="5">Acetyltransferase</fullName>
        <ecNumber evidence="5">2.3.1.-</ecNumber>
    </recommendedName>
</protein>
<dbReference type="InterPro" id="IPR039369">
    <property type="entry name" value="LacA-like"/>
</dbReference>
<dbReference type="PROSITE" id="PS00101">
    <property type="entry name" value="HEXAPEP_TRANSFERASES"/>
    <property type="match status" value="1"/>
</dbReference>
<sequence>MMKSEKEKMLSGDFYNANDKELVKERDYARNLTFEFNHINPTEKEKRREIINQLINTKGSFHIEAPFNCDYGYNIEVGENFYANYGCTILDVNKVKVGDNVLLAPNVQIYTATHPTNPTERLTGKEYSTPIVIGNNVWVGGGTIICPGVKIGNNVTIGAGSVVAKDIPDNVIAVGNPCKVIKKATIL</sequence>
<name>Q896T2_CLOTE</name>
<dbReference type="AlphaFoldDB" id="Q896T2"/>
<evidence type="ECO:0000256" key="3">
    <source>
        <dbReference type="ARBA" id="ARBA00022737"/>
    </source>
</evidence>
<dbReference type="InterPro" id="IPR011004">
    <property type="entry name" value="Trimer_LpxA-like_sf"/>
</dbReference>
<feature type="domain" description="Maltose/galactoside acetyltransferase" evidence="6">
    <location>
        <begin position="6"/>
        <end position="60"/>
    </location>
</feature>
<evidence type="ECO:0000256" key="1">
    <source>
        <dbReference type="ARBA" id="ARBA00007274"/>
    </source>
</evidence>
<dbReference type="Pfam" id="PF12464">
    <property type="entry name" value="Mac"/>
    <property type="match status" value="1"/>
</dbReference>
<dbReference type="PANTHER" id="PTHR43017:SF1">
    <property type="entry name" value="ACETYLTRANSFERASE YJL218W-RELATED"/>
    <property type="match status" value="1"/>
</dbReference>
<comment type="similarity">
    <text evidence="1 5">Belongs to the transferase hexapeptide repeat family.</text>
</comment>
<dbReference type="HOGENOM" id="CLU_051638_3_0_9"/>
<evidence type="ECO:0000259" key="6">
    <source>
        <dbReference type="SMART" id="SM01266"/>
    </source>
</evidence>
<dbReference type="STRING" id="212717.CTC_00916"/>
<dbReference type="EC" id="2.3.1.-" evidence="5"/>
<dbReference type="Pfam" id="PF00132">
    <property type="entry name" value="Hexapep"/>
    <property type="match status" value="1"/>
</dbReference>
<evidence type="ECO:0000313" key="8">
    <source>
        <dbReference type="Proteomes" id="UP000001412"/>
    </source>
</evidence>
<dbReference type="FunFam" id="2.160.10.10:FF:000008">
    <property type="entry name" value="Maltose O-acetyltransferase"/>
    <property type="match status" value="1"/>
</dbReference>
<dbReference type="EMBL" id="AE015927">
    <property type="protein sequence ID" value="AAO35508.1"/>
    <property type="molecule type" value="Genomic_DNA"/>
</dbReference>
<gene>
    <name evidence="7" type="ordered locus">CTC_00916</name>
</gene>
<dbReference type="SUPFAM" id="SSF51161">
    <property type="entry name" value="Trimeric LpxA-like enzymes"/>
    <property type="match status" value="1"/>
</dbReference>
<accession>Q896T2</accession>
<evidence type="ECO:0000313" key="7">
    <source>
        <dbReference type="EMBL" id="AAO35508.1"/>
    </source>
</evidence>
<dbReference type="PANTHER" id="PTHR43017">
    <property type="entry name" value="GALACTOSIDE O-ACETYLTRANSFERASE"/>
    <property type="match status" value="1"/>
</dbReference>
<dbReference type="InterPro" id="IPR001451">
    <property type="entry name" value="Hexapep"/>
</dbReference>
<dbReference type="CDD" id="cd03357">
    <property type="entry name" value="LbH_MAT_GAT"/>
    <property type="match status" value="1"/>
</dbReference>
<evidence type="ECO:0000256" key="2">
    <source>
        <dbReference type="ARBA" id="ARBA00022679"/>
    </source>
</evidence>
<keyword evidence="3" id="KW-0677">Repeat</keyword>
<keyword evidence="4 5" id="KW-0012">Acyltransferase</keyword>
<organism evidence="7 8">
    <name type="scientific">Clostridium tetani (strain Massachusetts / E88)</name>
    <dbReference type="NCBI Taxonomy" id="212717"/>
    <lineage>
        <taxon>Bacteria</taxon>
        <taxon>Bacillati</taxon>
        <taxon>Bacillota</taxon>
        <taxon>Clostridia</taxon>
        <taxon>Eubacteriales</taxon>
        <taxon>Clostridiaceae</taxon>
        <taxon>Clostridium</taxon>
    </lineage>
</organism>